<organism evidence="1 2">
    <name type="scientific">Saguinus oedipus</name>
    <name type="common">Cotton-top tamarin</name>
    <name type="synonym">Oedipomidas oedipus</name>
    <dbReference type="NCBI Taxonomy" id="9490"/>
    <lineage>
        <taxon>Eukaryota</taxon>
        <taxon>Metazoa</taxon>
        <taxon>Chordata</taxon>
        <taxon>Craniata</taxon>
        <taxon>Vertebrata</taxon>
        <taxon>Euteleostomi</taxon>
        <taxon>Mammalia</taxon>
        <taxon>Eutheria</taxon>
        <taxon>Euarchontoglires</taxon>
        <taxon>Primates</taxon>
        <taxon>Haplorrhini</taxon>
        <taxon>Platyrrhini</taxon>
        <taxon>Cebidae</taxon>
        <taxon>Callitrichinae</taxon>
        <taxon>Saguinus</taxon>
    </lineage>
</organism>
<dbReference type="Proteomes" id="UP001266305">
    <property type="component" value="Unassembled WGS sequence"/>
</dbReference>
<dbReference type="EMBL" id="JASSZA010000001">
    <property type="protein sequence ID" value="KAK2119543.1"/>
    <property type="molecule type" value="Genomic_DNA"/>
</dbReference>
<name>A0ABQ9WFL4_SAGOE</name>
<evidence type="ECO:0000313" key="2">
    <source>
        <dbReference type="Proteomes" id="UP001266305"/>
    </source>
</evidence>
<gene>
    <name evidence="1" type="primary">GK5_2</name>
    <name evidence="1" type="ORF">P7K49_000929</name>
</gene>
<keyword evidence="2" id="KW-1185">Reference proteome</keyword>
<protein>
    <submittedName>
        <fullName evidence="1">Glycerol kinase 5</fullName>
    </submittedName>
</protein>
<sequence>GEACGIRMLGLPTDRELRVQEPQQAGFVLGLDVGSSVIRCHVYDRAARVCGSSAQKENWKSFSQLYKLARLKSC</sequence>
<proteinExistence type="predicted"/>
<comment type="caution">
    <text evidence="1">The sequence shown here is derived from an EMBL/GenBank/DDBJ whole genome shotgun (WGS) entry which is preliminary data.</text>
</comment>
<reference evidence="1 2" key="1">
    <citation type="submission" date="2023-05" db="EMBL/GenBank/DDBJ databases">
        <title>B98-5 Cell Line De Novo Hybrid Assembly: An Optical Mapping Approach.</title>
        <authorList>
            <person name="Kananen K."/>
            <person name="Auerbach J.A."/>
            <person name="Kautto E."/>
            <person name="Blachly J.S."/>
        </authorList>
    </citation>
    <scope>NUCLEOTIDE SEQUENCE [LARGE SCALE GENOMIC DNA]</scope>
    <source>
        <strain evidence="1">B95-8</strain>
        <tissue evidence="1">Cell line</tissue>
    </source>
</reference>
<dbReference type="GO" id="GO:0016301">
    <property type="term" value="F:kinase activity"/>
    <property type="evidence" value="ECO:0007669"/>
    <property type="project" value="UniProtKB-KW"/>
</dbReference>
<evidence type="ECO:0000313" key="1">
    <source>
        <dbReference type="EMBL" id="KAK2119543.1"/>
    </source>
</evidence>
<accession>A0ABQ9WFL4</accession>
<keyword evidence="1" id="KW-0808">Transferase</keyword>
<keyword evidence="1" id="KW-0418">Kinase</keyword>
<feature type="non-terminal residue" evidence="1">
    <location>
        <position position="1"/>
    </location>
</feature>